<sequence>MKKYLFIVLLVGFGCVKKPSDDLLKIKQLIIHDYETLSNVDIEGHRSNVTDDYILIEDGHIWDLKDEIEYLFKPTNIKRKNEFEFLNIDINSKQGVAIYKLISTFDDNGQISTKEWSESVVCKKINGDWKISLLHSTPVREEQHHE</sequence>
<organism evidence="1">
    <name type="scientific">marine metagenome</name>
    <dbReference type="NCBI Taxonomy" id="408172"/>
    <lineage>
        <taxon>unclassified sequences</taxon>
        <taxon>metagenomes</taxon>
        <taxon>ecological metagenomes</taxon>
    </lineage>
</organism>
<dbReference type="AlphaFoldDB" id="A0A382W4F9"/>
<dbReference type="Gene3D" id="3.10.450.50">
    <property type="match status" value="1"/>
</dbReference>
<dbReference type="SUPFAM" id="SSF54427">
    <property type="entry name" value="NTF2-like"/>
    <property type="match status" value="1"/>
</dbReference>
<gene>
    <name evidence="1" type="ORF">METZ01_LOCUS405872</name>
</gene>
<dbReference type="EMBL" id="UINC01156541">
    <property type="protein sequence ID" value="SVD53018.1"/>
    <property type="molecule type" value="Genomic_DNA"/>
</dbReference>
<accession>A0A382W4F9</accession>
<name>A0A382W4F9_9ZZZZ</name>
<proteinExistence type="predicted"/>
<evidence type="ECO:0000313" key="1">
    <source>
        <dbReference type="EMBL" id="SVD53018.1"/>
    </source>
</evidence>
<protein>
    <recommendedName>
        <fullName evidence="2">DUF4440 domain-containing protein</fullName>
    </recommendedName>
</protein>
<dbReference type="InterPro" id="IPR032710">
    <property type="entry name" value="NTF2-like_dom_sf"/>
</dbReference>
<reference evidence="1" key="1">
    <citation type="submission" date="2018-05" db="EMBL/GenBank/DDBJ databases">
        <authorList>
            <person name="Lanie J.A."/>
            <person name="Ng W.-L."/>
            <person name="Kazmierczak K.M."/>
            <person name="Andrzejewski T.M."/>
            <person name="Davidsen T.M."/>
            <person name="Wayne K.J."/>
            <person name="Tettelin H."/>
            <person name="Glass J.I."/>
            <person name="Rusch D."/>
            <person name="Podicherti R."/>
            <person name="Tsui H.-C.T."/>
            <person name="Winkler M.E."/>
        </authorList>
    </citation>
    <scope>NUCLEOTIDE SEQUENCE</scope>
</reference>
<evidence type="ECO:0008006" key="2">
    <source>
        <dbReference type="Google" id="ProtNLM"/>
    </source>
</evidence>
<dbReference type="PROSITE" id="PS51257">
    <property type="entry name" value="PROKAR_LIPOPROTEIN"/>
    <property type="match status" value="1"/>
</dbReference>